<dbReference type="InterPro" id="IPR005909">
    <property type="entry name" value="RaSEA"/>
</dbReference>
<dbReference type="GO" id="GO:0003824">
    <property type="term" value="F:catalytic activity"/>
    <property type="evidence" value="ECO:0007669"/>
    <property type="project" value="InterPro"/>
</dbReference>
<feature type="domain" description="Elp3/MiaA/NifB-like radical SAM core" evidence="1">
    <location>
        <begin position="47"/>
        <end position="288"/>
    </location>
</feature>
<reference evidence="2 3" key="1">
    <citation type="submission" date="2017-01" db="EMBL/GenBank/DDBJ databases">
        <title>The cable genome- insights into the physiology and evolution of filamentous bacteria capable of sulfide oxidation via long distance electron transfer.</title>
        <authorList>
            <person name="Schreiber L."/>
            <person name="Bjerg J.T."/>
            <person name="Boggild A."/>
            <person name="Van De Vossenberg J."/>
            <person name="Meysman F."/>
            <person name="Nielsen L.P."/>
            <person name="Schramm A."/>
            <person name="Kjeldsen K.U."/>
        </authorList>
    </citation>
    <scope>NUCLEOTIDE SEQUENCE [LARGE SCALE GENOMIC DNA]</scope>
    <source>
        <strain evidence="2">MCF</strain>
    </source>
</reference>
<proteinExistence type="predicted"/>
<dbReference type="AlphaFoldDB" id="A0A3S3QCP0"/>
<evidence type="ECO:0000313" key="3">
    <source>
        <dbReference type="Proteomes" id="UP000287853"/>
    </source>
</evidence>
<protein>
    <recommendedName>
        <fullName evidence="1">Elp3/MiaA/NifB-like radical SAM core domain-containing protein</fullName>
    </recommendedName>
</protein>
<keyword evidence="3" id="KW-1185">Reference proteome</keyword>
<dbReference type="InterPro" id="IPR006638">
    <property type="entry name" value="Elp3/MiaA/NifB-like_rSAM"/>
</dbReference>
<dbReference type="PIRSF" id="PIRSF004954">
    <property type="entry name" value="Radical_SAM"/>
    <property type="match status" value="1"/>
</dbReference>
<accession>A0A3S3QCP0</accession>
<dbReference type="SMART" id="SM00729">
    <property type="entry name" value="Elp3"/>
    <property type="match status" value="1"/>
</dbReference>
<gene>
    <name evidence="2" type="ORF">H206_02049</name>
</gene>
<dbReference type="Proteomes" id="UP000287853">
    <property type="component" value="Unassembled WGS sequence"/>
</dbReference>
<evidence type="ECO:0000259" key="1">
    <source>
        <dbReference type="SMART" id="SM00729"/>
    </source>
</evidence>
<organism evidence="2 3">
    <name type="scientific">Candidatus Electrothrix aarhusensis</name>
    <dbReference type="NCBI Taxonomy" id="1859131"/>
    <lineage>
        <taxon>Bacteria</taxon>
        <taxon>Pseudomonadati</taxon>
        <taxon>Thermodesulfobacteriota</taxon>
        <taxon>Desulfobulbia</taxon>
        <taxon>Desulfobulbales</taxon>
        <taxon>Desulfobulbaceae</taxon>
        <taxon>Candidatus Electrothrix</taxon>
    </lineage>
</organism>
<comment type="caution">
    <text evidence="2">The sequence shown here is derived from an EMBL/GenBank/DDBJ whole genome shotgun (WGS) entry which is preliminary data.</text>
</comment>
<sequence>MENDTVTRQILQGTKKAGKEYTFHVAEEYDPSKPAQWWFQESNEGLIIFVVFYSQACRWARCLGCNLPSKMSVEHIPFDSLIKQIDYLFNLPEVIERSSAISKMIVSNNGSVLDEATFSSTALMYLLARVNMHFRALKVLALESRPEYVDTVELKFLARALQEGERSTALELCIGFEAFDEHIRNDVFDKGLTLHAFEELAQKISPYGYRLKCYFMLKPVPGMSNSEAVEDIWQAIDYLDTVSSKYNLAINMHLNPTYAARGTLLGKAFLQGKYTPPSLLDLAQAASFAEGKNISLFLGLSDEGLAEQGGSFIRPGDEELIEHLEKFNRTQNYTLLRKLH</sequence>
<dbReference type="EMBL" id="MTKO01000103">
    <property type="protein sequence ID" value="RWX44022.1"/>
    <property type="molecule type" value="Genomic_DNA"/>
</dbReference>
<dbReference type="GO" id="GO:0051536">
    <property type="term" value="F:iron-sulfur cluster binding"/>
    <property type="evidence" value="ECO:0007669"/>
    <property type="project" value="InterPro"/>
</dbReference>
<name>A0A3S3QCP0_9BACT</name>
<evidence type="ECO:0000313" key="2">
    <source>
        <dbReference type="EMBL" id="RWX44022.1"/>
    </source>
</evidence>